<dbReference type="RefSeq" id="XP_060122597.1">
    <property type="nucleotide sequence ID" value="XM_060266614.1"/>
</dbReference>
<protein>
    <submittedName>
        <fullName evidence="6">Non-specific serine/threonine protein kinase</fullName>
        <ecNumber evidence="6">2.7.11.1</ecNumber>
    </submittedName>
</protein>
<dbReference type="EMBL" id="CP119961">
    <property type="protein sequence ID" value="WFD39700.1"/>
    <property type="molecule type" value="Genomic_DNA"/>
</dbReference>
<dbReference type="InterPro" id="IPR000719">
    <property type="entry name" value="Prot_kinase_dom"/>
</dbReference>
<dbReference type="GeneID" id="85226331"/>
<dbReference type="PROSITE" id="PS50011">
    <property type="entry name" value="PROTEIN_KINASE_DOM"/>
    <property type="match status" value="1"/>
</dbReference>
<dbReference type="GO" id="GO:0005634">
    <property type="term" value="C:nucleus"/>
    <property type="evidence" value="ECO:0007669"/>
    <property type="project" value="TreeGrafter"/>
</dbReference>
<organism evidence="6 7">
    <name type="scientific">Malassezia japonica</name>
    <dbReference type="NCBI Taxonomy" id="223818"/>
    <lineage>
        <taxon>Eukaryota</taxon>
        <taxon>Fungi</taxon>
        <taxon>Dikarya</taxon>
        <taxon>Basidiomycota</taxon>
        <taxon>Ustilaginomycotina</taxon>
        <taxon>Malasseziomycetes</taxon>
        <taxon>Malasseziales</taxon>
        <taxon>Malasseziaceae</taxon>
        <taxon>Malassezia</taxon>
    </lineage>
</organism>
<evidence type="ECO:0000256" key="3">
    <source>
        <dbReference type="PROSITE-ProRule" id="PRU10141"/>
    </source>
</evidence>
<dbReference type="GO" id="GO:0005829">
    <property type="term" value="C:cytosol"/>
    <property type="evidence" value="ECO:0007669"/>
    <property type="project" value="TreeGrafter"/>
</dbReference>
<keyword evidence="1 3" id="KW-0547">Nucleotide-binding</keyword>
<dbReference type="SMART" id="SM00220">
    <property type="entry name" value="S_TKc"/>
    <property type="match status" value="1"/>
</dbReference>
<feature type="binding site" evidence="3">
    <location>
        <position position="288"/>
    </location>
    <ligand>
        <name>ATP</name>
        <dbReference type="ChEBI" id="CHEBI:30616"/>
    </ligand>
</feature>
<dbReference type="PANTHER" id="PTHR24346:SF72">
    <property type="entry name" value="CAMK PROTEIN KINASE"/>
    <property type="match status" value="1"/>
</dbReference>
<feature type="domain" description="Protein kinase" evidence="5">
    <location>
        <begin position="259"/>
        <end position="573"/>
    </location>
</feature>
<keyword evidence="6" id="KW-0418">Kinase</keyword>
<evidence type="ECO:0000256" key="4">
    <source>
        <dbReference type="SAM" id="MobiDB-lite"/>
    </source>
</evidence>
<dbReference type="GO" id="GO:0045719">
    <property type="term" value="P:negative regulation of glycogen biosynthetic process"/>
    <property type="evidence" value="ECO:0007669"/>
    <property type="project" value="TreeGrafter"/>
</dbReference>
<dbReference type="Pfam" id="PF00069">
    <property type="entry name" value="Pkinase"/>
    <property type="match status" value="2"/>
</dbReference>
<feature type="region of interest" description="Disordered" evidence="4">
    <location>
        <begin position="1"/>
        <end position="30"/>
    </location>
</feature>
<dbReference type="InterPro" id="IPR008271">
    <property type="entry name" value="Ser/Thr_kinase_AS"/>
</dbReference>
<reference evidence="6" key="1">
    <citation type="submission" date="2023-03" db="EMBL/GenBank/DDBJ databases">
        <title>Mating type loci evolution in Malassezia.</title>
        <authorList>
            <person name="Coelho M.A."/>
        </authorList>
    </citation>
    <scope>NUCLEOTIDE SEQUENCE</scope>
    <source>
        <strain evidence="6">CBS 9431</strain>
    </source>
</reference>
<dbReference type="PANTHER" id="PTHR24346">
    <property type="entry name" value="MAP/MICROTUBULE AFFINITY-REGULATING KINASE"/>
    <property type="match status" value="1"/>
</dbReference>
<dbReference type="InterPro" id="IPR011009">
    <property type="entry name" value="Kinase-like_dom_sf"/>
</dbReference>
<keyword evidence="2 3" id="KW-0067">ATP-binding</keyword>
<sequence>MPPHLRRTLPRYNSQRSHPQNAAPLEHPDWPPYVAPTASVLTPTAVARLGDGSDMGFGQEGSNAASRPVLHNYDSTSRSSVPAARLAEYRRTHSMLKGPSHQRHAHFATESPRAAARTRLGPPPVLHKLQRRGIGLHADALPPADGAGMNDSVDDTIRHTLHVLKGHEQQAMGDNVQRIELPNGGPVFHLTTTPMSQFAEHEPQALDSPQPSTEFALTDPIRPLMRDSVAPAASKPTPKASIAQHVDESVLNAAFKEKYTVEEELGSGGFGFVVGATRKSDNVKVAVKFIWRHKVPKHQWVHDPHYGPIPMEVFVLKIVRHPNIIRFVDLFQDGRFFYLVMERHGSDWNLEPKEGESAHDSVRTVAEVAKQTVPDDTPALLAPSGVLGSVAPPLQNVPNLKVCTPSDLFECIDKHSYLSEKTSQWIFAQVVEAVYYLSTLGIYHCDIKDENCVIDADFNVKLIDFGSSVITDARKPQPLYSKFFGTMTFASAEILRGQPYRAPSAEVWSLGVLLSILITGNCPFAHPDAAVRGELSTPRGFYSQGAWDVLVSCLTVDVDKRISIANLRTHPWVARAWEGRPRTPISERNPVNDLHND</sequence>
<evidence type="ECO:0000313" key="6">
    <source>
        <dbReference type="EMBL" id="WFD39700.1"/>
    </source>
</evidence>
<evidence type="ECO:0000256" key="2">
    <source>
        <dbReference type="ARBA" id="ARBA00022840"/>
    </source>
</evidence>
<feature type="region of interest" description="Disordered" evidence="4">
    <location>
        <begin position="52"/>
        <end position="81"/>
    </location>
</feature>
<dbReference type="SUPFAM" id="SSF56112">
    <property type="entry name" value="Protein kinase-like (PK-like)"/>
    <property type="match status" value="2"/>
</dbReference>
<evidence type="ECO:0000256" key="1">
    <source>
        <dbReference type="ARBA" id="ARBA00022741"/>
    </source>
</evidence>
<dbReference type="EC" id="2.7.11.1" evidence="6"/>
<keyword evidence="7" id="KW-1185">Reference proteome</keyword>
<dbReference type="InterPro" id="IPR017441">
    <property type="entry name" value="Protein_kinase_ATP_BS"/>
</dbReference>
<dbReference type="GO" id="GO:0004674">
    <property type="term" value="F:protein serine/threonine kinase activity"/>
    <property type="evidence" value="ECO:0007669"/>
    <property type="project" value="UniProtKB-KW"/>
</dbReference>
<dbReference type="AlphaFoldDB" id="A0AAF0EZ77"/>
<dbReference type="GO" id="GO:0005524">
    <property type="term" value="F:ATP binding"/>
    <property type="evidence" value="ECO:0007669"/>
    <property type="project" value="UniProtKB-UniRule"/>
</dbReference>
<dbReference type="PROSITE" id="PS00107">
    <property type="entry name" value="PROTEIN_KINASE_ATP"/>
    <property type="match status" value="1"/>
</dbReference>
<evidence type="ECO:0000313" key="7">
    <source>
        <dbReference type="Proteomes" id="UP001217754"/>
    </source>
</evidence>
<name>A0AAF0EZ77_9BASI</name>
<dbReference type="Proteomes" id="UP001217754">
    <property type="component" value="Chromosome 4"/>
</dbReference>
<keyword evidence="6" id="KW-0723">Serine/threonine-protein kinase</keyword>
<evidence type="ECO:0000259" key="5">
    <source>
        <dbReference type="PROSITE" id="PS50011"/>
    </source>
</evidence>
<dbReference type="Gene3D" id="3.30.200.20">
    <property type="entry name" value="Phosphorylase Kinase, domain 1"/>
    <property type="match status" value="1"/>
</dbReference>
<proteinExistence type="predicted"/>
<dbReference type="Gene3D" id="1.10.510.10">
    <property type="entry name" value="Transferase(Phosphotransferase) domain 1"/>
    <property type="match status" value="1"/>
</dbReference>
<dbReference type="FunFam" id="3.30.200.20:FF:000314">
    <property type="entry name" value="Serine/threonine protein kinase"/>
    <property type="match status" value="1"/>
</dbReference>
<gene>
    <name evidence="6" type="ORF">MJAP1_002680</name>
</gene>
<dbReference type="GO" id="GO:0035556">
    <property type="term" value="P:intracellular signal transduction"/>
    <property type="evidence" value="ECO:0007669"/>
    <property type="project" value="TreeGrafter"/>
</dbReference>
<dbReference type="PROSITE" id="PS00108">
    <property type="entry name" value="PROTEIN_KINASE_ST"/>
    <property type="match status" value="1"/>
</dbReference>
<keyword evidence="6" id="KW-0808">Transferase</keyword>
<accession>A0AAF0EZ77</accession>
<feature type="compositionally biased region" description="Polar residues" evidence="4">
    <location>
        <begin position="11"/>
        <end position="20"/>
    </location>
</feature>